<reference evidence="2 3" key="1">
    <citation type="submission" date="2022-04" db="EMBL/GenBank/DDBJ databases">
        <title>Genome draft of Actinomadura sp. ATCC 31491.</title>
        <authorList>
            <person name="Shi X."/>
            <person name="Du Y."/>
        </authorList>
    </citation>
    <scope>NUCLEOTIDE SEQUENCE [LARGE SCALE GENOMIC DNA]</scope>
    <source>
        <strain evidence="2 3">ATCC 31491</strain>
    </source>
</reference>
<evidence type="ECO:0000313" key="2">
    <source>
        <dbReference type="EMBL" id="MCK2218743.1"/>
    </source>
</evidence>
<feature type="region of interest" description="Disordered" evidence="1">
    <location>
        <begin position="1"/>
        <end position="30"/>
    </location>
</feature>
<organism evidence="2 3">
    <name type="scientific">Actinomadura luzonensis</name>
    <dbReference type="NCBI Taxonomy" id="2805427"/>
    <lineage>
        <taxon>Bacteria</taxon>
        <taxon>Bacillati</taxon>
        <taxon>Actinomycetota</taxon>
        <taxon>Actinomycetes</taxon>
        <taxon>Streptosporangiales</taxon>
        <taxon>Thermomonosporaceae</taxon>
        <taxon>Actinomadura</taxon>
    </lineage>
</organism>
<keyword evidence="3" id="KW-1185">Reference proteome</keyword>
<comment type="caution">
    <text evidence="2">The sequence shown here is derived from an EMBL/GenBank/DDBJ whole genome shotgun (WGS) entry which is preliminary data.</text>
</comment>
<dbReference type="EMBL" id="JAKRKC020000002">
    <property type="protein sequence ID" value="MCK2218743.1"/>
    <property type="molecule type" value="Genomic_DNA"/>
</dbReference>
<dbReference type="Proteomes" id="UP001317259">
    <property type="component" value="Unassembled WGS sequence"/>
</dbReference>
<name>A0ABT0G3N5_9ACTN</name>
<gene>
    <name evidence="2" type="ORF">MF672_033855</name>
</gene>
<dbReference type="RefSeq" id="WP_247815549.1">
    <property type="nucleotide sequence ID" value="NZ_JAKRKC020000002.1"/>
</dbReference>
<protein>
    <submittedName>
        <fullName evidence="2">Uncharacterized protein</fullName>
    </submittedName>
</protein>
<sequence>MTGPAATAEPPAVDDVPLTPSEPASLGDLGDGRAFGHVRVGYLPERLRWSRWSLDGGDRYSVSYDYAGDPGGFYCVQIFVYEDAAVQELDDRVRSYRDENDGEDVTVGGRPGYLVVQNVGEDGTKGTPTLFLTMGDGQRAEIMFSPAYAAGFSGDRAVTAELRRVGEGLTSTLPSPGGSH</sequence>
<accession>A0ABT0G3N5</accession>
<evidence type="ECO:0000313" key="3">
    <source>
        <dbReference type="Proteomes" id="UP001317259"/>
    </source>
</evidence>
<proteinExistence type="predicted"/>
<evidence type="ECO:0000256" key="1">
    <source>
        <dbReference type="SAM" id="MobiDB-lite"/>
    </source>
</evidence>